<sequence>MPARLETRDEAYYAERKRALLAQFVAKTQGETAPPGGKITPSVTLPTEPTNTQVQLADLTPQVAFARLFGHWRPVRTSPLIKGTRPRSYNCPWTFLYHRTGKLPALARPLSPAWEAVLPRISTTSLRGGQLRGNQGRNLVLLINALRRRAYLRVDANGQPLEVREATEVVIEHGDGGGFITQLPFSRSTFYEVLHHPLAHLFIRTQKVQVQEPDGARRNVGTRLTVALYDPPLPEVIDQVFEQAYAEAVEEPEMIVLAYTSEVRRTKSRPKHLYEIVEAVETAETVETVDNHLGQAWRTALHRADIEFDQALQPEYGEGQTRQREDFPELDPELKALAQTLAIRVGEADPHRAWKAYYKALLHLGAEEVKRAYRSTYQLWSAGKLRKSQGAYLTGILSHRCEAQLGRKLSDLPLTG</sequence>
<gene>
    <name evidence="1" type="ORF">ACFPQ6_14915</name>
</gene>
<keyword evidence="2" id="KW-1185">Reference proteome</keyword>
<accession>A0ABW1DP78</accession>
<organism evidence="1 2">
    <name type="scientific">Deinococcus petrolearius</name>
    <dbReference type="NCBI Taxonomy" id="1751295"/>
    <lineage>
        <taxon>Bacteria</taxon>
        <taxon>Thermotogati</taxon>
        <taxon>Deinococcota</taxon>
        <taxon>Deinococci</taxon>
        <taxon>Deinococcales</taxon>
        <taxon>Deinococcaceae</taxon>
        <taxon>Deinococcus</taxon>
    </lineage>
</organism>
<reference evidence="2" key="1">
    <citation type="journal article" date="2019" name="Int. J. Syst. Evol. Microbiol.">
        <title>The Global Catalogue of Microorganisms (GCM) 10K type strain sequencing project: providing services to taxonomists for standard genome sequencing and annotation.</title>
        <authorList>
            <consortium name="The Broad Institute Genomics Platform"/>
            <consortium name="The Broad Institute Genome Sequencing Center for Infectious Disease"/>
            <person name="Wu L."/>
            <person name="Ma J."/>
        </authorList>
    </citation>
    <scope>NUCLEOTIDE SEQUENCE [LARGE SCALE GENOMIC DNA]</scope>
    <source>
        <strain evidence="2">CGMCC 1.15053</strain>
    </source>
</reference>
<evidence type="ECO:0000313" key="2">
    <source>
        <dbReference type="Proteomes" id="UP001595979"/>
    </source>
</evidence>
<dbReference type="EMBL" id="JBHSOH010000029">
    <property type="protein sequence ID" value="MFC5849596.1"/>
    <property type="molecule type" value="Genomic_DNA"/>
</dbReference>
<proteinExistence type="predicted"/>
<dbReference type="Proteomes" id="UP001595979">
    <property type="component" value="Unassembled WGS sequence"/>
</dbReference>
<comment type="caution">
    <text evidence="1">The sequence shown here is derived from an EMBL/GenBank/DDBJ whole genome shotgun (WGS) entry which is preliminary data.</text>
</comment>
<dbReference type="RefSeq" id="WP_380050880.1">
    <property type="nucleotide sequence ID" value="NZ_JBHSOH010000029.1"/>
</dbReference>
<evidence type="ECO:0000313" key="1">
    <source>
        <dbReference type="EMBL" id="MFC5849596.1"/>
    </source>
</evidence>
<protein>
    <submittedName>
        <fullName evidence="1">Uncharacterized protein</fullName>
    </submittedName>
</protein>
<name>A0ABW1DP78_9DEIO</name>